<feature type="compositionally biased region" description="Basic and acidic residues" evidence="1">
    <location>
        <begin position="294"/>
        <end position="313"/>
    </location>
</feature>
<dbReference type="HOGENOM" id="CLU_837057_0_0_1"/>
<dbReference type="OrthoDB" id="4090560at2759"/>
<gene>
    <name evidence="2" type="ordered locus">PAS_chr3_1079</name>
</gene>
<sequence>MDQQYNQYADSINASFASVKGLLSKLEELASSNGAEIADATLVEMNSAQRVIVLENVQLIRKKNELKGAYNKIANTLREKIKNIDQINNQHLLHLNSAGYNNDKLYSHRNEQLEKLENLPSVILNEKRDMEWLDQLNVSRHDLLDPMQTEKGIFTIEDADIQRLQESLYKEKLNRFRLKLIDEKILLRQRSTVSSVEIKWDDRLSHLNSFIAKNVKEVLNEIDGISRGMDDDDLGSSEIDEEEEEEEEEDDDEEEEEDEDEEGEEKEQENEQLQMEEEVERRGGGEEEEEEENKNDQDLHEEPVDGAKKDNTQKKNQAVNELMTSKNSRSLR</sequence>
<dbReference type="GeneID" id="8200039"/>
<accession>C4R6F8</accession>
<dbReference type="InParanoid" id="C4R6F8"/>
<dbReference type="AlphaFoldDB" id="C4R6F8"/>
<dbReference type="Proteomes" id="UP000000314">
    <property type="component" value="Chromosome 3"/>
</dbReference>
<evidence type="ECO:0000256" key="1">
    <source>
        <dbReference type="SAM" id="MobiDB-lite"/>
    </source>
</evidence>
<proteinExistence type="predicted"/>
<reference evidence="2 3" key="1">
    <citation type="journal article" date="2009" name="Nat. Biotechnol.">
        <title>Genome sequence of the recombinant protein production host Pichia pastoris.</title>
        <authorList>
            <person name="De Schutter K."/>
            <person name="Lin Y.C."/>
            <person name="Tiels P."/>
            <person name="Van Hecke A."/>
            <person name="Glinka S."/>
            <person name="Weber-Lehmann J."/>
            <person name="Rouze P."/>
            <person name="Van de Peer Y."/>
            <person name="Callewaert N."/>
        </authorList>
    </citation>
    <scope>NUCLEOTIDE SEQUENCE [LARGE SCALE GENOMIC DNA]</scope>
    <source>
        <strain evidence="3">GS115 / ATCC 20864</strain>
    </source>
</reference>
<keyword evidence="3" id="KW-1185">Reference proteome</keyword>
<dbReference type="KEGG" id="ppa:PAS_chr3_1079"/>
<feature type="compositionally biased region" description="Acidic residues" evidence="1">
    <location>
        <begin position="230"/>
        <end position="278"/>
    </location>
</feature>
<feature type="compositionally biased region" description="Polar residues" evidence="1">
    <location>
        <begin position="314"/>
        <end position="332"/>
    </location>
</feature>
<feature type="region of interest" description="Disordered" evidence="1">
    <location>
        <begin position="224"/>
        <end position="332"/>
    </location>
</feature>
<dbReference type="RefSeq" id="XP_002493323.1">
    <property type="nucleotide sequence ID" value="XM_002493278.1"/>
</dbReference>
<evidence type="ECO:0000313" key="2">
    <source>
        <dbReference type="EMBL" id="CAY71144.1"/>
    </source>
</evidence>
<dbReference type="eggNOG" id="ENOG502STK1">
    <property type="taxonomic scope" value="Eukaryota"/>
</dbReference>
<organism evidence="2 3">
    <name type="scientific">Komagataella phaffii (strain GS115 / ATCC 20864)</name>
    <name type="common">Yeast</name>
    <name type="synonym">Pichia pastoris</name>
    <dbReference type="NCBI Taxonomy" id="644223"/>
    <lineage>
        <taxon>Eukaryota</taxon>
        <taxon>Fungi</taxon>
        <taxon>Dikarya</taxon>
        <taxon>Ascomycota</taxon>
        <taxon>Saccharomycotina</taxon>
        <taxon>Pichiomycetes</taxon>
        <taxon>Pichiales</taxon>
        <taxon>Pichiaceae</taxon>
        <taxon>Komagataella</taxon>
    </lineage>
</organism>
<dbReference type="OMA" id="NDKHYER"/>
<name>C4R6F8_KOMPG</name>
<dbReference type="EMBL" id="FN392321">
    <property type="protein sequence ID" value="CAY71144.1"/>
    <property type="molecule type" value="Genomic_DNA"/>
</dbReference>
<evidence type="ECO:0000313" key="3">
    <source>
        <dbReference type="Proteomes" id="UP000000314"/>
    </source>
</evidence>
<protein>
    <submittedName>
        <fullName evidence="2">Uncharacterized protein</fullName>
    </submittedName>
</protein>